<comment type="similarity">
    <text evidence="10">Belongs to the polygalacturonase-inhibiting protein family.</text>
</comment>
<evidence type="ECO:0000256" key="1">
    <source>
        <dbReference type="ARBA" id="ARBA00004191"/>
    </source>
</evidence>
<dbReference type="PANTHER" id="PTHR48007">
    <property type="entry name" value="LEUCINE-RICH REPEAT RECEPTOR-LIKE PROTEIN KINASE PXC1"/>
    <property type="match status" value="1"/>
</dbReference>
<feature type="transmembrane region" description="Helical" evidence="12">
    <location>
        <begin position="244"/>
        <end position="262"/>
    </location>
</feature>
<dbReference type="InterPro" id="IPR000719">
    <property type="entry name" value="Prot_kinase_dom"/>
</dbReference>
<dbReference type="EMBL" id="CM031828">
    <property type="protein sequence ID" value="KAG6718249.1"/>
    <property type="molecule type" value="Genomic_DNA"/>
</dbReference>
<dbReference type="GO" id="GO:0005524">
    <property type="term" value="F:ATP binding"/>
    <property type="evidence" value="ECO:0007669"/>
    <property type="project" value="InterPro"/>
</dbReference>
<dbReference type="Gene3D" id="3.30.200.20">
    <property type="entry name" value="Phosphorylase Kinase, domain 1"/>
    <property type="match status" value="1"/>
</dbReference>
<evidence type="ECO:0000256" key="3">
    <source>
        <dbReference type="ARBA" id="ARBA00022512"/>
    </source>
</evidence>
<dbReference type="Proteomes" id="UP000811246">
    <property type="component" value="Chromosome 4"/>
</dbReference>
<dbReference type="SUPFAM" id="SSF52058">
    <property type="entry name" value="L domain-like"/>
    <property type="match status" value="1"/>
</dbReference>
<evidence type="ECO:0000256" key="2">
    <source>
        <dbReference type="ARBA" id="ARBA00004370"/>
    </source>
</evidence>
<comment type="caution">
    <text evidence="15">The sequence shown here is derived from an EMBL/GenBank/DDBJ whole genome shotgun (WGS) entry which is preliminary data.</text>
</comment>
<dbReference type="EMBL" id="CM031812">
    <property type="protein sequence ID" value="KAG6658171.1"/>
    <property type="molecule type" value="Genomic_DNA"/>
</dbReference>
<keyword evidence="17" id="KW-1185">Reference proteome</keyword>
<dbReference type="AlphaFoldDB" id="A0A8T1QW65"/>
<comment type="subcellular location">
    <subcellularLocation>
        <location evidence="2">Membrane</location>
    </subcellularLocation>
    <subcellularLocation>
        <location evidence="1">Secreted</location>
        <location evidence="1">Cell wall</location>
    </subcellularLocation>
</comment>
<dbReference type="Pfam" id="PF07714">
    <property type="entry name" value="PK_Tyr_Ser-Thr"/>
    <property type="match status" value="1"/>
</dbReference>
<dbReference type="Pfam" id="PF08263">
    <property type="entry name" value="LRRNT_2"/>
    <property type="match status" value="1"/>
</dbReference>
<keyword evidence="9 12" id="KW-0472">Membrane</keyword>
<gene>
    <name evidence="15" type="ORF">CIPAW_04G141900</name>
    <name evidence="16" type="ORF">I3842_04G140300</name>
</gene>
<dbReference type="InterPro" id="IPR001611">
    <property type="entry name" value="Leu-rich_rpt"/>
</dbReference>
<feature type="signal peptide" evidence="13">
    <location>
        <begin position="1"/>
        <end position="20"/>
    </location>
</feature>
<dbReference type="PANTHER" id="PTHR48007:SF29">
    <property type="entry name" value="POLLEN RECEPTOR-LIKE KINASE 3"/>
    <property type="match status" value="1"/>
</dbReference>
<organism evidence="15 17">
    <name type="scientific">Carya illinoinensis</name>
    <name type="common">Pecan</name>
    <dbReference type="NCBI Taxonomy" id="32201"/>
    <lineage>
        <taxon>Eukaryota</taxon>
        <taxon>Viridiplantae</taxon>
        <taxon>Streptophyta</taxon>
        <taxon>Embryophyta</taxon>
        <taxon>Tracheophyta</taxon>
        <taxon>Spermatophyta</taxon>
        <taxon>Magnoliopsida</taxon>
        <taxon>eudicotyledons</taxon>
        <taxon>Gunneridae</taxon>
        <taxon>Pentapetalae</taxon>
        <taxon>rosids</taxon>
        <taxon>fabids</taxon>
        <taxon>Fagales</taxon>
        <taxon>Juglandaceae</taxon>
        <taxon>Carya</taxon>
    </lineage>
</organism>
<evidence type="ECO:0000256" key="10">
    <source>
        <dbReference type="ARBA" id="ARBA00038043"/>
    </source>
</evidence>
<evidence type="ECO:0000256" key="4">
    <source>
        <dbReference type="ARBA" id="ARBA00022614"/>
    </source>
</evidence>
<feature type="domain" description="Protein kinase" evidence="14">
    <location>
        <begin position="341"/>
        <end position="616"/>
    </location>
</feature>
<reference evidence="16" key="2">
    <citation type="submission" date="2021-01" db="EMBL/GenBank/DDBJ databases">
        <authorList>
            <person name="Lovell J.T."/>
            <person name="Bentley N."/>
            <person name="Bhattarai G."/>
            <person name="Jenkins J.W."/>
            <person name="Sreedasyam A."/>
            <person name="Alarcon Y."/>
            <person name="Bock C."/>
            <person name="Boston L."/>
            <person name="Carlson J."/>
            <person name="Cervantes K."/>
            <person name="Clermont K."/>
            <person name="Krom N."/>
            <person name="Kubenka K."/>
            <person name="Mamidi S."/>
            <person name="Mattison C."/>
            <person name="Monteros M."/>
            <person name="Pisani C."/>
            <person name="Plott C."/>
            <person name="Rajasekar S."/>
            <person name="Rhein H.S."/>
            <person name="Rohla C."/>
            <person name="Song M."/>
            <person name="Hilaire R.S."/>
            <person name="Shu S."/>
            <person name="Wells L."/>
            <person name="Wang X."/>
            <person name="Webber J."/>
            <person name="Heerema R.J."/>
            <person name="Klein P."/>
            <person name="Conner P."/>
            <person name="Grauke L."/>
            <person name="Grimwood J."/>
            <person name="Schmutz J."/>
            <person name="Randall J.J."/>
        </authorList>
    </citation>
    <scope>NUCLEOTIDE SEQUENCE</scope>
    <source>
        <tissue evidence="16">Leaf</tissue>
    </source>
</reference>
<name>A0A8T1QW65_CARIL</name>
<evidence type="ECO:0000256" key="13">
    <source>
        <dbReference type="SAM" id="SignalP"/>
    </source>
</evidence>
<evidence type="ECO:0000259" key="14">
    <source>
        <dbReference type="PROSITE" id="PS50011"/>
    </source>
</evidence>
<evidence type="ECO:0000256" key="11">
    <source>
        <dbReference type="SAM" id="MobiDB-lite"/>
    </source>
</evidence>
<dbReference type="InterPro" id="IPR046959">
    <property type="entry name" value="PRK1-6/SRF4-like"/>
</dbReference>
<feature type="chain" id="PRO_5035848280" description="Protein kinase domain-containing protein" evidence="13">
    <location>
        <begin position="21"/>
        <end position="616"/>
    </location>
</feature>
<keyword evidence="8 12" id="KW-1133">Transmembrane helix</keyword>
<evidence type="ECO:0000256" key="12">
    <source>
        <dbReference type="SAM" id="Phobius"/>
    </source>
</evidence>
<keyword evidence="4" id="KW-0433">Leucine-rich repeat</keyword>
<reference evidence="15" key="1">
    <citation type="submission" date="2020-12" db="EMBL/GenBank/DDBJ databases">
        <title>WGS assembly of Carya illinoinensis cv. Pawnee.</title>
        <authorList>
            <person name="Platts A."/>
            <person name="Shu S."/>
            <person name="Wright S."/>
            <person name="Barry K."/>
            <person name="Edger P."/>
            <person name="Pires J.C."/>
            <person name="Schmutz J."/>
        </authorList>
    </citation>
    <scope>NUCLEOTIDE SEQUENCE</scope>
    <source>
        <tissue evidence="15">Leaf</tissue>
    </source>
</reference>
<accession>A0A8T1QW65</accession>
<evidence type="ECO:0000313" key="15">
    <source>
        <dbReference type="EMBL" id="KAG6658171.1"/>
    </source>
</evidence>
<protein>
    <recommendedName>
        <fullName evidence="14">Protein kinase domain-containing protein</fullName>
    </recommendedName>
</protein>
<keyword evidence="3" id="KW-0134">Cell wall</keyword>
<proteinExistence type="inferred from homology"/>
<keyword evidence="3" id="KW-0964">Secreted</keyword>
<sequence>MAAVRFLLFFIFCFLPLSLSVSEIEALLKLKQSFTHGDALRSWVPNSSPCSGKWEGVICFDGIITGLHLTGLGLGGNIDVDAVVELHGLRTISFVNNSFSGPIPDFHRLGALKSLLLTGNQFSGNIPKDYFSHITSLKKVWLSYNRLNGTIPDSVTELSHLIELHLEKNEFTGRIPPINISSLKQLDMSNNMLEGEIPKSLSIFAADTFAGNEGLCGKPLDKVCTEKENGTLTTNENKHSNTTMLVLLFLGTIVFLFIFFAFGTYAKDRKGKDFDVLGSEVTSNAEMVEMRMPSSNRSGARDYSSRKGDTKKGSSHGNNGMTDLIMLNVDNGTFGLPDLMKASAEVLGNGGLGSAYKAVMANGLSVVVKRMREVNMLQREGFDAEMKRFGRLRHQNILTPLAYHFRREEKLLVSEFIPKGSLLYILHGDRGTSHADLNWPTRLKIIQGIARGMGFLHTVFPSYDLPHGNLKSSNVFLRDDYEPLLNDYGFNSLTATPIAAQALFAYKSPDYIQFQRVSTKSDVYCLGIIILEILTGKFPSHYVSNGKGGADVVQWVLMAMSEKRVHEVLDPEIVSNTSSVNHMVQLLNIGVTCIETNPKQRIDMGEAIRRIEEIQT</sequence>
<dbReference type="GO" id="GO:0004672">
    <property type="term" value="F:protein kinase activity"/>
    <property type="evidence" value="ECO:0007669"/>
    <property type="project" value="InterPro"/>
</dbReference>
<evidence type="ECO:0000256" key="6">
    <source>
        <dbReference type="ARBA" id="ARBA00022729"/>
    </source>
</evidence>
<dbReference type="OrthoDB" id="418615at2759"/>
<dbReference type="Gene3D" id="1.10.510.10">
    <property type="entry name" value="Transferase(Phosphotransferase) domain 1"/>
    <property type="match status" value="1"/>
</dbReference>
<dbReference type="InterPro" id="IPR011009">
    <property type="entry name" value="Kinase-like_dom_sf"/>
</dbReference>
<dbReference type="SUPFAM" id="SSF56112">
    <property type="entry name" value="Protein kinase-like (PK-like)"/>
    <property type="match status" value="1"/>
</dbReference>
<dbReference type="InterPro" id="IPR001245">
    <property type="entry name" value="Ser-Thr/Tyr_kinase_cat_dom"/>
</dbReference>
<evidence type="ECO:0000313" key="16">
    <source>
        <dbReference type="EMBL" id="KAG6718249.1"/>
    </source>
</evidence>
<evidence type="ECO:0000256" key="8">
    <source>
        <dbReference type="ARBA" id="ARBA00022989"/>
    </source>
</evidence>
<evidence type="ECO:0000256" key="5">
    <source>
        <dbReference type="ARBA" id="ARBA00022692"/>
    </source>
</evidence>
<dbReference type="Gene3D" id="3.80.10.10">
    <property type="entry name" value="Ribonuclease Inhibitor"/>
    <property type="match status" value="2"/>
</dbReference>
<dbReference type="InterPro" id="IPR013210">
    <property type="entry name" value="LRR_N_plant-typ"/>
</dbReference>
<dbReference type="PROSITE" id="PS50011">
    <property type="entry name" value="PROTEIN_KINASE_DOM"/>
    <property type="match status" value="1"/>
</dbReference>
<dbReference type="Proteomes" id="UP000811609">
    <property type="component" value="Chromosome 4"/>
</dbReference>
<feature type="region of interest" description="Disordered" evidence="11">
    <location>
        <begin position="287"/>
        <end position="319"/>
    </location>
</feature>
<keyword evidence="5 12" id="KW-0812">Transmembrane</keyword>
<feature type="compositionally biased region" description="Basic and acidic residues" evidence="11">
    <location>
        <begin position="299"/>
        <end position="312"/>
    </location>
</feature>
<keyword evidence="6 13" id="KW-0732">Signal</keyword>
<keyword evidence="7" id="KW-0677">Repeat</keyword>
<dbReference type="Pfam" id="PF00560">
    <property type="entry name" value="LRR_1"/>
    <property type="match status" value="2"/>
</dbReference>
<dbReference type="InterPro" id="IPR032675">
    <property type="entry name" value="LRR_dom_sf"/>
</dbReference>
<evidence type="ECO:0000256" key="7">
    <source>
        <dbReference type="ARBA" id="ARBA00022737"/>
    </source>
</evidence>
<evidence type="ECO:0000256" key="9">
    <source>
        <dbReference type="ARBA" id="ARBA00023136"/>
    </source>
</evidence>
<dbReference type="FunFam" id="3.80.10.10:FF:000400">
    <property type="entry name" value="Nuclear pore complex protein NUP107"/>
    <property type="match status" value="1"/>
</dbReference>
<dbReference type="GO" id="GO:0016020">
    <property type="term" value="C:membrane"/>
    <property type="evidence" value="ECO:0007669"/>
    <property type="project" value="UniProtKB-SubCell"/>
</dbReference>
<evidence type="ECO:0000313" key="17">
    <source>
        <dbReference type="Proteomes" id="UP000811609"/>
    </source>
</evidence>